<evidence type="ECO:0000256" key="1">
    <source>
        <dbReference type="SAM" id="Phobius"/>
    </source>
</evidence>
<organism evidence="3 4">
    <name type="scientific">Phaeosphaeria nodorum (strain SN15 / ATCC MYA-4574 / FGSC 10173)</name>
    <name type="common">Glume blotch fungus</name>
    <name type="synonym">Parastagonospora nodorum</name>
    <dbReference type="NCBI Taxonomy" id="321614"/>
    <lineage>
        <taxon>Eukaryota</taxon>
        <taxon>Fungi</taxon>
        <taxon>Dikarya</taxon>
        <taxon>Ascomycota</taxon>
        <taxon>Pezizomycotina</taxon>
        <taxon>Dothideomycetes</taxon>
        <taxon>Pleosporomycetidae</taxon>
        <taxon>Pleosporales</taxon>
        <taxon>Pleosporineae</taxon>
        <taxon>Phaeosphaeriaceae</taxon>
        <taxon>Parastagonospora</taxon>
    </lineage>
</organism>
<evidence type="ECO:0000313" key="4">
    <source>
        <dbReference type="Proteomes" id="UP000663193"/>
    </source>
</evidence>
<keyword evidence="2" id="KW-0732">Signal</keyword>
<dbReference type="EMBL" id="CP069035">
    <property type="protein sequence ID" value="QRD02212.1"/>
    <property type="molecule type" value="Genomic_DNA"/>
</dbReference>
<evidence type="ECO:0000313" key="3">
    <source>
        <dbReference type="EMBL" id="QRD02212.1"/>
    </source>
</evidence>
<dbReference type="AlphaFoldDB" id="A0A7U2I6X8"/>
<reference evidence="4" key="1">
    <citation type="journal article" date="2021" name="BMC Genomics">
        <title>Chromosome-level genome assembly and manually-curated proteome of model necrotroph Parastagonospora nodorum Sn15 reveals a genome-wide trove of candidate effector homologs, and redundancy of virulence-related functions within an accessory chromosome.</title>
        <authorList>
            <person name="Bertazzoni S."/>
            <person name="Jones D.A.B."/>
            <person name="Phan H.T."/>
            <person name="Tan K.-C."/>
            <person name="Hane J.K."/>
        </authorList>
    </citation>
    <scope>NUCLEOTIDE SEQUENCE [LARGE SCALE GENOMIC DNA]</scope>
    <source>
        <strain evidence="4">SN15 / ATCC MYA-4574 / FGSC 10173)</strain>
    </source>
</reference>
<sequence length="151" mass="16257">MWTLHTILLLLLLAPCLCMYPYPYPQASSEHTGRGVPSAASCLLPPDAHFDAETAAEDRLRRRSALLLGRDQGAGGTGMGHGPWAMGCGPWRETQGCLVGAVEAKRFIPTTASVHAAHVSTWALAVSSFVMVQLLSLAVWFGRQKDPSKTK</sequence>
<keyword evidence="1" id="KW-1133">Transmembrane helix</keyword>
<keyword evidence="1" id="KW-0812">Transmembrane</keyword>
<evidence type="ECO:0000256" key="2">
    <source>
        <dbReference type="SAM" id="SignalP"/>
    </source>
</evidence>
<dbReference type="VEuPathDB" id="FungiDB:JI435_440480"/>
<feature type="transmembrane region" description="Helical" evidence="1">
    <location>
        <begin position="122"/>
        <end position="141"/>
    </location>
</feature>
<keyword evidence="4" id="KW-1185">Reference proteome</keyword>
<feature type="signal peptide" evidence="2">
    <location>
        <begin position="1"/>
        <end position="18"/>
    </location>
</feature>
<keyword evidence="1" id="KW-0472">Membrane</keyword>
<feature type="chain" id="PRO_5031120522" evidence="2">
    <location>
        <begin position="19"/>
        <end position="151"/>
    </location>
</feature>
<accession>A0A7U2I6X8</accession>
<gene>
    <name evidence="3" type="ORF">JI435_440480</name>
</gene>
<dbReference type="Proteomes" id="UP000663193">
    <property type="component" value="Chromosome 13"/>
</dbReference>
<protein>
    <submittedName>
        <fullName evidence="3">Uncharacterized protein</fullName>
    </submittedName>
</protein>
<name>A0A7U2I6X8_PHANO</name>
<proteinExistence type="predicted"/>